<dbReference type="EMBL" id="FLQY01000118">
    <property type="protein sequence ID" value="SBT07008.1"/>
    <property type="molecule type" value="Genomic_DNA"/>
</dbReference>
<proteinExistence type="predicted"/>
<accession>A0A1A8XST9</accession>
<dbReference type="RefSeq" id="WP_186410714.1">
    <property type="nucleotide sequence ID" value="NZ_FLQY01000118.1"/>
</dbReference>
<sequence>MKKKYWAVLVLLALVALDWYIRAPDSRSRQLTSVIEAQASAKQKSYPYKFRVMKVSEGTAIMSTPRNREVPALKMLGALFPEIDTTNPNDPAFMAAEKRLADVQSEARAIVLAQPGIKSVRWELDRKWLADHNIDVPDK</sequence>
<name>A0A1A8XST9_9RHOO</name>
<evidence type="ECO:0008006" key="3">
    <source>
        <dbReference type="Google" id="ProtNLM"/>
    </source>
</evidence>
<reference evidence="1 2" key="1">
    <citation type="submission" date="2016-06" db="EMBL/GenBank/DDBJ databases">
        <authorList>
            <person name="Kjaerup R.B."/>
            <person name="Dalgaard T.S."/>
            <person name="Juul-Madsen H.R."/>
        </authorList>
    </citation>
    <scope>NUCLEOTIDE SEQUENCE [LARGE SCALE GENOMIC DNA]</scope>
    <source>
        <strain evidence="1">2</strain>
    </source>
</reference>
<dbReference type="AlphaFoldDB" id="A0A1A8XST9"/>
<protein>
    <recommendedName>
        <fullName evidence="3">Glutamate-ammonia-ligase adenylyltransferase</fullName>
    </recommendedName>
</protein>
<evidence type="ECO:0000313" key="2">
    <source>
        <dbReference type="Proteomes" id="UP000199600"/>
    </source>
</evidence>
<gene>
    <name evidence="1" type="ORF">PROAA_2040007</name>
</gene>
<evidence type="ECO:0000313" key="1">
    <source>
        <dbReference type="EMBL" id="SBT07008.1"/>
    </source>
</evidence>
<organism evidence="1 2">
    <name type="scientific">Candidatus Propionivibrio aalborgensis</name>
    <dbReference type="NCBI Taxonomy" id="1860101"/>
    <lineage>
        <taxon>Bacteria</taxon>
        <taxon>Pseudomonadati</taxon>
        <taxon>Pseudomonadota</taxon>
        <taxon>Betaproteobacteria</taxon>
        <taxon>Rhodocyclales</taxon>
        <taxon>Rhodocyclaceae</taxon>
        <taxon>Propionivibrio</taxon>
    </lineage>
</organism>
<keyword evidence="2" id="KW-1185">Reference proteome</keyword>
<dbReference type="Proteomes" id="UP000199600">
    <property type="component" value="Unassembled WGS sequence"/>
</dbReference>